<keyword evidence="3" id="KW-0677">Repeat</keyword>
<dbReference type="InterPro" id="IPR000716">
    <property type="entry name" value="Thyroglobulin_1"/>
</dbReference>
<keyword evidence="7" id="KW-0472">Membrane</keyword>
<evidence type="ECO:0000256" key="2">
    <source>
        <dbReference type="ARBA" id="ARBA00022525"/>
    </source>
</evidence>
<accession>A0A8C5GXW1</accession>
<feature type="domain" description="Thyroglobulin type-1" evidence="8">
    <location>
        <begin position="121"/>
        <end position="181"/>
    </location>
</feature>
<feature type="transmembrane region" description="Helical" evidence="7">
    <location>
        <begin position="37"/>
        <end position="59"/>
    </location>
</feature>
<dbReference type="GO" id="GO:0006886">
    <property type="term" value="P:intracellular protein transport"/>
    <property type="evidence" value="ECO:0007669"/>
    <property type="project" value="InterPro"/>
</dbReference>
<dbReference type="Proteomes" id="UP000694680">
    <property type="component" value="Chromosome 15"/>
</dbReference>
<dbReference type="OrthoDB" id="406800at2759"/>
<dbReference type="InterPro" id="IPR036857">
    <property type="entry name" value="Thyroglobulin_1_sf"/>
</dbReference>
<reference evidence="9" key="2">
    <citation type="submission" date="2025-08" db="UniProtKB">
        <authorList>
            <consortium name="Ensembl"/>
        </authorList>
    </citation>
    <scope>IDENTIFICATION</scope>
</reference>
<dbReference type="PIRSF" id="PIRSF001992">
    <property type="entry name" value="CD74_antigen"/>
    <property type="match status" value="1"/>
</dbReference>
<protein>
    <submittedName>
        <fullName evidence="9">Thyroglobulin-like</fullName>
    </submittedName>
</protein>
<dbReference type="SMART" id="SM00211">
    <property type="entry name" value="TY"/>
    <property type="match status" value="1"/>
</dbReference>
<evidence type="ECO:0000256" key="4">
    <source>
        <dbReference type="ARBA" id="ARBA00023157"/>
    </source>
</evidence>
<dbReference type="SUPFAM" id="SSF57610">
    <property type="entry name" value="Thyroglobulin type-1 domain"/>
    <property type="match status" value="1"/>
</dbReference>
<keyword evidence="10" id="KW-1185">Reference proteome</keyword>
<comment type="caution">
    <text evidence="6">Lacks conserved residue(s) required for the propagation of feature annotation.</text>
</comment>
<dbReference type="GO" id="GO:0035718">
    <property type="term" value="F:macrophage migration inhibitory factor binding"/>
    <property type="evidence" value="ECO:0007669"/>
    <property type="project" value="InterPro"/>
</dbReference>
<gene>
    <name evidence="9" type="primary">LOC114477159</name>
</gene>
<dbReference type="CDD" id="cd00191">
    <property type="entry name" value="TY"/>
    <property type="match status" value="1"/>
</dbReference>
<dbReference type="AlphaFoldDB" id="A0A8C5GXW1"/>
<evidence type="ECO:0000256" key="1">
    <source>
        <dbReference type="ARBA" id="ARBA00004613"/>
    </source>
</evidence>
<organism evidence="9 10">
    <name type="scientific">Gouania willdenowi</name>
    <name type="common">Blunt-snouted clingfish</name>
    <name type="synonym">Lepadogaster willdenowi</name>
    <dbReference type="NCBI Taxonomy" id="441366"/>
    <lineage>
        <taxon>Eukaryota</taxon>
        <taxon>Metazoa</taxon>
        <taxon>Chordata</taxon>
        <taxon>Craniata</taxon>
        <taxon>Vertebrata</taxon>
        <taxon>Euteleostomi</taxon>
        <taxon>Actinopterygii</taxon>
        <taxon>Neopterygii</taxon>
        <taxon>Teleostei</taxon>
        <taxon>Neoteleostei</taxon>
        <taxon>Acanthomorphata</taxon>
        <taxon>Ovalentaria</taxon>
        <taxon>Blenniimorphae</taxon>
        <taxon>Blenniiformes</taxon>
        <taxon>Gobiesocoidei</taxon>
        <taxon>Gobiesocidae</taxon>
        <taxon>Gobiesocinae</taxon>
        <taxon>Gouania</taxon>
    </lineage>
</organism>
<dbReference type="Gene3D" id="4.10.800.10">
    <property type="entry name" value="Thyroglobulin type-1"/>
    <property type="match status" value="1"/>
</dbReference>
<evidence type="ECO:0000313" key="10">
    <source>
        <dbReference type="Proteomes" id="UP000694680"/>
    </source>
</evidence>
<keyword evidence="2" id="KW-0964">Secreted</keyword>
<feature type="disulfide bond" evidence="5 6">
    <location>
        <begin position="161"/>
        <end position="181"/>
    </location>
</feature>
<evidence type="ECO:0000256" key="6">
    <source>
        <dbReference type="PROSITE-ProRule" id="PRU00500"/>
    </source>
</evidence>
<dbReference type="GO" id="GO:0006955">
    <property type="term" value="P:immune response"/>
    <property type="evidence" value="ECO:0007669"/>
    <property type="project" value="InterPro"/>
</dbReference>
<dbReference type="InterPro" id="IPR015386">
    <property type="entry name" value="MHC_II-assoc_invar/CLIP_MHC-bd"/>
</dbReference>
<evidence type="ECO:0000313" key="9">
    <source>
        <dbReference type="Ensembl" id="ENSGWIP00000036390.1"/>
    </source>
</evidence>
<evidence type="ECO:0000259" key="8">
    <source>
        <dbReference type="PROSITE" id="PS51162"/>
    </source>
</evidence>
<evidence type="ECO:0000256" key="3">
    <source>
        <dbReference type="ARBA" id="ARBA00022737"/>
    </source>
</evidence>
<dbReference type="Ensembl" id="ENSGWIT00000039657.1">
    <property type="protein sequence ID" value="ENSGWIP00000036390.1"/>
    <property type="gene ID" value="ENSGWIG00000018753.1"/>
</dbReference>
<feature type="disulfide bond" evidence="5 6">
    <location>
        <begin position="124"/>
        <end position="143"/>
    </location>
</feature>
<reference evidence="9" key="3">
    <citation type="submission" date="2025-09" db="UniProtKB">
        <authorList>
            <consortium name="Ensembl"/>
        </authorList>
    </citation>
    <scope>IDENTIFICATION</scope>
</reference>
<dbReference type="Pfam" id="PF00086">
    <property type="entry name" value="Thyroglobulin_1"/>
    <property type="match status" value="1"/>
</dbReference>
<dbReference type="InterPro" id="IPR043530">
    <property type="entry name" value="CD74_antigen"/>
</dbReference>
<dbReference type="PANTHER" id="PTHR12352">
    <property type="entry name" value="SECRETED MODULAR CALCIUM-BINDING PROTEIN"/>
    <property type="match status" value="1"/>
</dbReference>
<dbReference type="GO" id="GO:0042289">
    <property type="term" value="F:MHC class II protein binding"/>
    <property type="evidence" value="ECO:0007669"/>
    <property type="project" value="InterPro"/>
</dbReference>
<dbReference type="GO" id="GO:0016020">
    <property type="term" value="C:membrane"/>
    <property type="evidence" value="ECO:0007669"/>
    <property type="project" value="InterPro"/>
</dbReference>
<keyword evidence="4 5" id="KW-1015">Disulfide bond</keyword>
<sequence>MSDSRISNEFLIGSPTQDEEAAAEAQESNLSCRACKITGLTLLACLLILGQVVTAYFLLNQRNDITALQEQSDKIRREMTIIKAVSVPIQLEMPEDELNTLTDVISKVVSAEVPDQRNSSQTECQLEAAGSKPVQVPGFHPACDELGLYQVHQCYAGQCWCVKAANGEVIPGSVRKGQASCSPDGESVNSF</sequence>
<dbReference type="GeneID" id="114477159"/>
<evidence type="ECO:0000256" key="7">
    <source>
        <dbReference type="SAM" id="Phobius"/>
    </source>
</evidence>
<dbReference type="GO" id="GO:0005615">
    <property type="term" value="C:extracellular space"/>
    <property type="evidence" value="ECO:0007669"/>
    <property type="project" value="TreeGrafter"/>
</dbReference>
<comment type="subcellular location">
    <subcellularLocation>
        <location evidence="1">Secreted</location>
    </subcellularLocation>
</comment>
<proteinExistence type="predicted"/>
<dbReference type="GO" id="GO:0019882">
    <property type="term" value="P:antigen processing and presentation"/>
    <property type="evidence" value="ECO:0007669"/>
    <property type="project" value="InterPro"/>
</dbReference>
<dbReference type="PROSITE" id="PS00484">
    <property type="entry name" value="THYROGLOBULIN_1_1"/>
    <property type="match status" value="1"/>
</dbReference>
<dbReference type="Pfam" id="PF09307">
    <property type="entry name" value="MHC2-interact"/>
    <property type="match status" value="1"/>
</dbReference>
<keyword evidence="7" id="KW-0812">Transmembrane</keyword>
<name>A0A8C5GXW1_GOUWI</name>
<dbReference type="PROSITE" id="PS51162">
    <property type="entry name" value="THYROGLOBULIN_1_2"/>
    <property type="match status" value="1"/>
</dbReference>
<evidence type="ECO:0000256" key="5">
    <source>
        <dbReference type="PIRSR" id="PIRSR001992-1"/>
    </source>
</evidence>
<reference evidence="9" key="1">
    <citation type="submission" date="2020-06" db="EMBL/GenBank/DDBJ databases">
        <authorList>
            <consortium name="Wellcome Sanger Institute Data Sharing"/>
        </authorList>
    </citation>
    <scope>NUCLEOTIDE SEQUENCE [LARGE SCALE GENOMIC DNA]</scope>
</reference>
<keyword evidence="7" id="KW-1133">Transmembrane helix</keyword>
<feature type="disulfide bond" evidence="5">
    <location>
        <begin position="154"/>
        <end position="159"/>
    </location>
</feature>
<dbReference type="RefSeq" id="XP_028325086.1">
    <property type="nucleotide sequence ID" value="XM_028469285.1"/>
</dbReference>
<dbReference type="InterPro" id="IPR051950">
    <property type="entry name" value="Dev_reg/Prot_inhib"/>
</dbReference>
<dbReference type="PANTHER" id="PTHR12352:SF3">
    <property type="entry name" value="NIDOGEN-2"/>
    <property type="match status" value="1"/>
</dbReference>